<dbReference type="PANTHER" id="PTHR30344:SF1">
    <property type="entry name" value="6-PHOSPHOGLUCONOLACTONASE"/>
    <property type="match status" value="1"/>
</dbReference>
<dbReference type="InterPro" id="IPR019405">
    <property type="entry name" value="Lactonase_7-beta_prop"/>
</dbReference>
<dbReference type="InterPro" id="IPR015943">
    <property type="entry name" value="WD40/YVTN_repeat-like_dom_sf"/>
</dbReference>
<dbReference type="InterPro" id="IPR011048">
    <property type="entry name" value="Haem_d1_sf"/>
</dbReference>
<dbReference type="STRING" id="694573.A0A194VD93"/>
<keyword evidence="3" id="KW-1185">Reference proteome</keyword>
<protein>
    <recommendedName>
        <fullName evidence="4">6-phosphogluconolactonase</fullName>
    </recommendedName>
</protein>
<comment type="similarity">
    <text evidence="1">Belongs to the cycloisomerase 2 family.</text>
</comment>
<organism evidence="2 3">
    <name type="scientific">Cytospora mali</name>
    <name type="common">Apple Valsa canker fungus</name>
    <name type="synonym">Valsa mali</name>
    <dbReference type="NCBI Taxonomy" id="578113"/>
    <lineage>
        <taxon>Eukaryota</taxon>
        <taxon>Fungi</taxon>
        <taxon>Dikarya</taxon>
        <taxon>Ascomycota</taxon>
        <taxon>Pezizomycotina</taxon>
        <taxon>Sordariomycetes</taxon>
        <taxon>Sordariomycetidae</taxon>
        <taxon>Diaporthales</taxon>
        <taxon>Cytosporaceae</taxon>
        <taxon>Cytospora</taxon>
    </lineage>
</organism>
<evidence type="ECO:0008006" key="4">
    <source>
        <dbReference type="Google" id="ProtNLM"/>
    </source>
</evidence>
<dbReference type="Gene3D" id="2.130.10.10">
    <property type="entry name" value="YVTN repeat-like/Quinoprotein amine dehydrogenase"/>
    <property type="match status" value="1"/>
</dbReference>
<reference evidence="3" key="1">
    <citation type="submission" date="2014-12" db="EMBL/GenBank/DDBJ databases">
        <title>Genome Sequence of Valsa Canker Pathogens Uncovers a Specific Adaption of Colonization on Woody Bark.</title>
        <authorList>
            <person name="Yin Z."/>
            <person name="Liu H."/>
            <person name="Gao X."/>
            <person name="Li Z."/>
            <person name="Song N."/>
            <person name="Ke X."/>
            <person name="Dai Q."/>
            <person name="Wu Y."/>
            <person name="Sun Y."/>
            <person name="Xu J.-R."/>
            <person name="Kang Z.K."/>
            <person name="Wang L."/>
            <person name="Huang L."/>
        </authorList>
    </citation>
    <scope>NUCLEOTIDE SEQUENCE [LARGE SCALE GENOMIC DNA]</scope>
    <source>
        <strain evidence="3">SXYL134</strain>
    </source>
</reference>
<dbReference type="PANTHER" id="PTHR30344">
    <property type="entry name" value="6-PHOSPHOGLUCONOLACTONASE-RELATED"/>
    <property type="match status" value="1"/>
</dbReference>
<dbReference type="OrthoDB" id="9972196at2759"/>
<evidence type="ECO:0000313" key="3">
    <source>
        <dbReference type="Proteomes" id="UP000078576"/>
    </source>
</evidence>
<evidence type="ECO:0000313" key="2">
    <source>
        <dbReference type="EMBL" id="KUI61975.1"/>
    </source>
</evidence>
<dbReference type="Proteomes" id="UP000078576">
    <property type="component" value="Unassembled WGS sequence"/>
</dbReference>
<dbReference type="SUPFAM" id="SSF51004">
    <property type="entry name" value="C-terminal (heme d1) domain of cytochrome cd1-nitrite reductase"/>
    <property type="match status" value="1"/>
</dbReference>
<sequence length="400" mass="42551">MSPSDVKRSQQKAAVKKFADDGILNKVLIGGGPTGTISVADFDGTSFDIVANNTIPRTSPNWLLFKEPNILYVVDENSNTTRLFNFDPDTNELGLIQNATGSSGVVFLGFNKDKTIMVGAGFGEGTVDIWDVSAEDGTMKLLKKIPAGTTPGPVTGLQDSPHPHQALLDPSGRFFIVNDMGGDSLLILDSEADFNITNRIRVEPAGNGPRHGSFFPLGADRASHYFLVSELANLVKVFELIYTDDDKGLEFKEIQSVSTFGDDFPPANPATAAAGELVISADNKHLYVSNRLTGNKTDDIAHFSIDIIKDEPLAFVDQVSSGGILPRMFSLSMDDSVLFSTNQKGEIGLLAITRDADTGSLAEKPAASVALDTFGASGFGPQFVIEVGAEGSNLGGLKKS</sequence>
<name>A0A194VD93_CYTMA</name>
<gene>
    <name evidence="2" type="ORF">VP1G_09120</name>
</gene>
<dbReference type="EMBL" id="KN714794">
    <property type="protein sequence ID" value="KUI61975.1"/>
    <property type="molecule type" value="Genomic_DNA"/>
</dbReference>
<dbReference type="InterPro" id="IPR050282">
    <property type="entry name" value="Cycloisomerase_2"/>
</dbReference>
<accession>A0A194VD93</accession>
<dbReference type="Pfam" id="PF10282">
    <property type="entry name" value="Lactonase"/>
    <property type="match status" value="1"/>
</dbReference>
<evidence type="ECO:0000256" key="1">
    <source>
        <dbReference type="ARBA" id="ARBA00005564"/>
    </source>
</evidence>
<proteinExistence type="inferred from homology"/>
<dbReference type="GO" id="GO:0017057">
    <property type="term" value="F:6-phosphogluconolactonase activity"/>
    <property type="evidence" value="ECO:0007669"/>
    <property type="project" value="TreeGrafter"/>
</dbReference>
<dbReference type="AlphaFoldDB" id="A0A194VD93"/>